<evidence type="ECO:0000313" key="2">
    <source>
        <dbReference type="Proteomes" id="UP000754883"/>
    </source>
</evidence>
<keyword evidence="2" id="KW-1185">Reference proteome</keyword>
<proteinExistence type="predicted"/>
<accession>A0A9N9UUB6</accession>
<sequence length="112" mass="12625">MLYYGQSRNLTILTSDAMVLILNINIHTAGINLQKACYRGPGLNTFPNPNGNTQSFGRMARYLQDTTARYLTTMVDILTERSMLDTLKLPESHRDLDVPANMPTMDRDMVDA</sequence>
<protein>
    <submittedName>
        <fullName evidence="1">Uncharacterized protein</fullName>
    </submittedName>
</protein>
<dbReference type="AlphaFoldDB" id="A0A9N9UUB6"/>
<dbReference type="EMBL" id="CABFNO020001563">
    <property type="protein sequence ID" value="CAH0003190.1"/>
    <property type="molecule type" value="Genomic_DNA"/>
</dbReference>
<evidence type="ECO:0000313" key="1">
    <source>
        <dbReference type="EMBL" id="CAH0003190.1"/>
    </source>
</evidence>
<gene>
    <name evidence="1" type="ORF">CBYS24578_00011471</name>
</gene>
<name>A0A9N9UUB6_9HYPO</name>
<organism evidence="1 2">
    <name type="scientific">Clonostachys byssicola</name>
    <dbReference type="NCBI Taxonomy" id="160290"/>
    <lineage>
        <taxon>Eukaryota</taxon>
        <taxon>Fungi</taxon>
        <taxon>Dikarya</taxon>
        <taxon>Ascomycota</taxon>
        <taxon>Pezizomycotina</taxon>
        <taxon>Sordariomycetes</taxon>
        <taxon>Hypocreomycetidae</taxon>
        <taxon>Hypocreales</taxon>
        <taxon>Bionectriaceae</taxon>
        <taxon>Clonostachys</taxon>
    </lineage>
</organism>
<comment type="caution">
    <text evidence="1">The sequence shown here is derived from an EMBL/GenBank/DDBJ whole genome shotgun (WGS) entry which is preliminary data.</text>
</comment>
<dbReference type="Proteomes" id="UP000754883">
    <property type="component" value="Unassembled WGS sequence"/>
</dbReference>
<reference evidence="1" key="1">
    <citation type="submission" date="2021-10" db="EMBL/GenBank/DDBJ databases">
        <authorList>
            <person name="Piombo E."/>
        </authorList>
    </citation>
    <scope>NUCLEOTIDE SEQUENCE</scope>
</reference>